<keyword evidence="1" id="KW-0812">Transmembrane</keyword>
<dbReference type="InterPro" id="IPR013830">
    <property type="entry name" value="SGNH_hydro"/>
</dbReference>
<dbReference type="InterPro" id="IPR036514">
    <property type="entry name" value="SGNH_hydro_sf"/>
</dbReference>
<evidence type="ECO:0000313" key="3">
    <source>
        <dbReference type="EMBL" id="TFD91133.1"/>
    </source>
</evidence>
<evidence type="ECO:0000259" key="2">
    <source>
        <dbReference type="Pfam" id="PF13472"/>
    </source>
</evidence>
<dbReference type="AlphaFoldDB" id="A0A4R9BU43"/>
<dbReference type="EMBL" id="SOHM01000018">
    <property type="protein sequence ID" value="TFD91133.1"/>
    <property type="molecule type" value="Genomic_DNA"/>
</dbReference>
<organism evidence="3 4">
    <name type="scientific">Cryobacterium lactosi</name>
    <dbReference type="NCBI Taxonomy" id="1259202"/>
    <lineage>
        <taxon>Bacteria</taxon>
        <taxon>Bacillati</taxon>
        <taxon>Actinomycetota</taxon>
        <taxon>Actinomycetes</taxon>
        <taxon>Micrococcales</taxon>
        <taxon>Microbacteriaceae</taxon>
        <taxon>Cryobacterium</taxon>
    </lineage>
</organism>
<name>A0A4R9BU43_9MICO</name>
<dbReference type="PANTHER" id="PTHR30383">
    <property type="entry name" value="THIOESTERASE 1/PROTEASE 1/LYSOPHOSPHOLIPASE L1"/>
    <property type="match status" value="1"/>
</dbReference>
<feature type="transmembrane region" description="Helical" evidence="1">
    <location>
        <begin position="20"/>
        <end position="41"/>
    </location>
</feature>
<dbReference type="CDD" id="cd00229">
    <property type="entry name" value="SGNH_hydrolase"/>
    <property type="match status" value="1"/>
</dbReference>
<feature type="domain" description="SGNH hydrolase-type esterase" evidence="2">
    <location>
        <begin position="89"/>
        <end position="261"/>
    </location>
</feature>
<evidence type="ECO:0000256" key="1">
    <source>
        <dbReference type="SAM" id="Phobius"/>
    </source>
</evidence>
<dbReference type="Proteomes" id="UP000298468">
    <property type="component" value="Unassembled WGS sequence"/>
</dbReference>
<dbReference type="Gene3D" id="3.40.50.1110">
    <property type="entry name" value="SGNH hydrolase"/>
    <property type="match status" value="1"/>
</dbReference>
<reference evidence="3 4" key="1">
    <citation type="submission" date="2019-03" db="EMBL/GenBank/DDBJ databases">
        <title>Genomics of glacier-inhabiting Cryobacterium strains.</title>
        <authorList>
            <person name="Liu Q."/>
            <person name="Xin Y.-H."/>
        </authorList>
    </citation>
    <scope>NUCLEOTIDE SEQUENCE [LARGE SCALE GENOMIC DNA]</scope>
    <source>
        <strain evidence="3 4">Sr59</strain>
    </source>
</reference>
<dbReference type="RefSeq" id="WP_134640653.1">
    <property type="nucleotide sequence ID" value="NZ_SOHM01000018.1"/>
</dbReference>
<proteinExistence type="predicted"/>
<dbReference type="OrthoDB" id="8215557at2"/>
<dbReference type="GO" id="GO:0016787">
    <property type="term" value="F:hydrolase activity"/>
    <property type="evidence" value="ECO:0007669"/>
    <property type="project" value="UniProtKB-KW"/>
</dbReference>
<keyword evidence="3" id="KW-0378">Hydrolase</keyword>
<keyword evidence="4" id="KW-1185">Reference proteome</keyword>
<protein>
    <submittedName>
        <fullName evidence="3">SGNH/GDSL hydrolase family protein</fullName>
    </submittedName>
</protein>
<sequence length="275" mass="27608">MADERTRTSPPAVGRGRRVLLLGALLVIVIGGIVAVVAAVVGSGAASTASLVPTLPPATSAPAASAAPATSAAPADSSTAPAGPDVAVFLGDSYTQGWGASNPTMKWSTLVAHDAGWTEVNEGQGGTGYVSMAGVASCGQDNCPTYPDRVAGIVSAAPDIVVIAGGQNDRWALATDPDLVRAAVDTTFRLLRAGLPNARLIAVGPSTAEPATAMITDLDAWVQAAADRVDAEYVSLLDPVVIQSDMVTADGVHVNDAGHRAIADRVLATVLAPAD</sequence>
<keyword evidence="1" id="KW-1133">Transmembrane helix</keyword>
<dbReference type="Pfam" id="PF13472">
    <property type="entry name" value="Lipase_GDSL_2"/>
    <property type="match status" value="1"/>
</dbReference>
<comment type="caution">
    <text evidence="3">The sequence shown here is derived from an EMBL/GenBank/DDBJ whole genome shotgun (WGS) entry which is preliminary data.</text>
</comment>
<keyword evidence="1" id="KW-0472">Membrane</keyword>
<accession>A0A4R9BU43</accession>
<dbReference type="SUPFAM" id="SSF52266">
    <property type="entry name" value="SGNH hydrolase"/>
    <property type="match status" value="1"/>
</dbReference>
<evidence type="ECO:0000313" key="4">
    <source>
        <dbReference type="Proteomes" id="UP000298468"/>
    </source>
</evidence>
<gene>
    <name evidence="3" type="ORF">E3T61_09710</name>
</gene>
<dbReference type="InterPro" id="IPR051532">
    <property type="entry name" value="Ester_Hydrolysis_Enzymes"/>
</dbReference>